<accession>A0A931CN63</accession>
<dbReference type="InterPro" id="IPR043038">
    <property type="entry name" value="VbhA_sf"/>
</dbReference>
<dbReference type="InterPro" id="IPR041535">
    <property type="entry name" value="VbhA"/>
</dbReference>
<dbReference type="EMBL" id="JADNYM010000008">
    <property type="protein sequence ID" value="MBG0739250.1"/>
    <property type="molecule type" value="Genomic_DNA"/>
</dbReference>
<gene>
    <name evidence="2" type="ORF">IV500_07585</name>
</gene>
<dbReference type="CDD" id="cd11586">
    <property type="entry name" value="VbhA_like"/>
    <property type="match status" value="1"/>
</dbReference>
<reference evidence="2 3" key="1">
    <citation type="submission" date="2020-11" db="EMBL/GenBank/DDBJ databases">
        <title>Arthrobacter antarcticus sp. nov., isolated from Antarctic Soil.</title>
        <authorList>
            <person name="Li J."/>
        </authorList>
    </citation>
    <scope>NUCLEOTIDE SEQUENCE [LARGE SCALE GENOMIC DNA]</scope>
    <source>
        <strain evidence="2 3">Z1-20</strain>
    </source>
</reference>
<dbReference type="Proteomes" id="UP000655366">
    <property type="component" value="Unassembled WGS sequence"/>
</dbReference>
<evidence type="ECO:0000313" key="3">
    <source>
        <dbReference type="Proteomes" id="UP000655366"/>
    </source>
</evidence>
<comment type="caution">
    <text evidence="2">The sequence shown here is derived from an EMBL/GenBank/DDBJ whole genome shotgun (WGS) entry which is preliminary data.</text>
</comment>
<dbReference type="Pfam" id="PF18495">
    <property type="entry name" value="VbhA"/>
    <property type="match status" value="1"/>
</dbReference>
<proteinExistence type="predicted"/>
<keyword evidence="3" id="KW-1185">Reference proteome</keyword>
<dbReference type="AlphaFoldDB" id="A0A931CN63"/>
<sequence>MDKDQVVPLAEACAEIVEPTIHSGEIAGLTVPEATRADANSYIAGTIDSNELVDRVRAKYGLA</sequence>
<evidence type="ECO:0000313" key="2">
    <source>
        <dbReference type="EMBL" id="MBG0739250.1"/>
    </source>
</evidence>
<evidence type="ECO:0000259" key="1">
    <source>
        <dbReference type="Pfam" id="PF18495"/>
    </source>
</evidence>
<feature type="domain" description="Antitoxin VbhA" evidence="1">
    <location>
        <begin position="17"/>
        <end position="59"/>
    </location>
</feature>
<name>A0A931CN63_9MICC</name>
<protein>
    <recommendedName>
        <fullName evidence="1">Antitoxin VbhA domain-containing protein</fullName>
    </recommendedName>
</protein>
<dbReference type="InterPro" id="IPR033788">
    <property type="entry name" value="VbhA-like"/>
</dbReference>
<organism evidence="2 3">
    <name type="scientific">Arthrobacter terrae</name>
    <dbReference type="NCBI Taxonomy" id="2935737"/>
    <lineage>
        <taxon>Bacteria</taxon>
        <taxon>Bacillati</taxon>
        <taxon>Actinomycetota</taxon>
        <taxon>Actinomycetes</taxon>
        <taxon>Micrococcales</taxon>
        <taxon>Micrococcaceae</taxon>
        <taxon>Arthrobacter</taxon>
    </lineage>
</organism>
<dbReference type="Gene3D" id="1.10.8.1050">
    <property type="entry name" value="Antitoxin VbhA-like"/>
    <property type="match status" value="1"/>
</dbReference>